<dbReference type="PANTHER" id="PTHR47055:SF3">
    <property type="entry name" value="PHORBOL-ESTER_DAG-TYPE DOMAIN-CONTAINING PROTEIN"/>
    <property type="match status" value="1"/>
</dbReference>
<feature type="region of interest" description="Disordered" evidence="2">
    <location>
        <begin position="398"/>
        <end position="490"/>
    </location>
</feature>
<dbReference type="PROSITE" id="PS50158">
    <property type="entry name" value="ZF_CCHC"/>
    <property type="match status" value="1"/>
</dbReference>
<keyword evidence="1" id="KW-0479">Metal-binding</keyword>
<feature type="region of interest" description="Disordered" evidence="2">
    <location>
        <begin position="743"/>
        <end position="765"/>
    </location>
</feature>
<dbReference type="EMBL" id="JARKHS020031773">
    <property type="protein sequence ID" value="KAK8760886.1"/>
    <property type="molecule type" value="Genomic_DNA"/>
</dbReference>
<reference evidence="4 5" key="1">
    <citation type="journal article" date="2023" name="Arcadia Sci">
        <title>De novo assembly of a long-read Amblyomma americanum tick genome.</title>
        <authorList>
            <person name="Chou S."/>
            <person name="Poskanzer K.E."/>
            <person name="Rollins M."/>
            <person name="Thuy-Boun P.S."/>
        </authorList>
    </citation>
    <scope>NUCLEOTIDE SEQUENCE [LARGE SCALE GENOMIC DNA]</scope>
    <source>
        <strain evidence="4">F_SG_1</strain>
        <tissue evidence="4">Salivary glands</tissue>
    </source>
</reference>
<feature type="region of interest" description="Disordered" evidence="2">
    <location>
        <begin position="781"/>
        <end position="816"/>
    </location>
</feature>
<sequence length="1281" mass="141718">MNPDDYVIVLRPRSTVALKTAFQQGELGAAISELIGRQHMNAITISPNWKQNIIVCGTQNLEVAQKLLTDIQITTSKGSLPLHGHLKLTGDVCRGVISVHNLETSESLKHSVQWRGGDLVHVRKLGKSNVAVLTFEGRSVPRYVHYNAELTPVKEYKKTLPACYRCGTLGHRVDNCPTPVKERCGLCGQNLGLGTEGMAPHVCNPMCLICGGPHLTSSSECTAKFIKLPQPGPRTPSKGANSGATRGGWQQNNQKTPRRGVTPPPGKTATVTPPPGAAEFPALSASPGGAACNQPKRQQEAVRIVSAIQRTPPPGYAPGNDSTPQQGSGGGLEAGCGVSTGTVPTPEPPLLRRYDSVTPVPVYRGETCTQETCESGTSPIQWDTHEPDRDAVITNTAPSTHLEETQKALKAQAGSKPSQRQIASFPLPLPPQQTPPRPKRSQRQTTSVLPSPTPTKIPSAVHRSGQRHHLGSPGGAPGRSPDCTSREPQPGHFLHQRKLLLVVDRFPPELCALCNEPFAPHELDAVLARKRKLRSAPGPDRITYQMLANLDSPERHRLLDAYNHVFSTGVVPEEWRTATIVSILKRGKPPKHLNSYRPISLTSVAGKTMEEMALRRLQWLAETCNSLAPEHSGFRRSRSTADCISEIAAFLEEARFKKEAAYLVLLDVKSAFDSLSHSSILEALVFLGVNGRLFAYLKAFLSDRSSRVRAGDALSSPRPVTAEIAKILEEEDDDVSAIYIEPPEASTYSDEDSADEDSGGLIDNLSGRQLRAGAETVFTDGRRIGGCDSDDDDDDHGGQGDGASNTSSPAGDAGVSAKLPVTSKWKKGDLQKSPAIFPDPNFSSYRDFSAVELFELFFDEAVVELLVEQTRKYALFLNMPDPEVTTEEMRCFIGVLVLSGYTRLPGKKCYWDSGTDMHNTMVYNAMRRNHFIQIMRFLHCADNASLTLSDKLTKLRPLMTLLKMRFLKHFQPVRHLSYDESMTEYYGRHGCKQFIRGKPIRFGYKVWCLNAKNGYLVNFEVYQGKQGNPRRSAKYEKDFGKAAAPLLQMVDELPAEAHHLPFFFYFDNLFTSIPLLRHLKRQGYEDTGTVRQNRVPKECPIARPDFVKRQPRGHEEHVLIDDGIIVVRWMDNSVVTIASTIHGVEPVSSADRYSRAQKKRIKVPRPNTFAQYNSFMGGTDQMDANVGAYRIGIRGKKWWWSIFTWLCDVSISNAWALIRSTGSNVTQLEFRRQIAQSYLMRWDNKPKGPGRRRTPKTGDVLTGARYDQVAHFVAPVPNSKR</sequence>
<feature type="region of interest" description="Disordered" evidence="2">
    <location>
        <begin position="368"/>
        <end position="387"/>
    </location>
</feature>
<dbReference type="Proteomes" id="UP001321473">
    <property type="component" value="Unassembled WGS sequence"/>
</dbReference>
<feature type="domain" description="CCHC-type" evidence="3">
    <location>
        <begin position="163"/>
        <end position="177"/>
    </location>
</feature>
<protein>
    <recommendedName>
        <fullName evidence="3">CCHC-type domain-containing protein</fullName>
    </recommendedName>
</protein>
<dbReference type="SUPFAM" id="SSF57756">
    <property type="entry name" value="Retrovirus zinc finger-like domains"/>
    <property type="match status" value="1"/>
</dbReference>
<dbReference type="InterPro" id="IPR000477">
    <property type="entry name" value="RT_dom"/>
</dbReference>
<dbReference type="InterPro" id="IPR029526">
    <property type="entry name" value="PGBD"/>
</dbReference>
<dbReference type="InterPro" id="IPR001878">
    <property type="entry name" value="Znf_CCHC"/>
</dbReference>
<comment type="caution">
    <text evidence="4">The sequence shown here is derived from an EMBL/GenBank/DDBJ whole genome shotgun (WGS) entry which is preliminary data.</text>
</comment>
<dbReference type="GO" id="GO:0043565">
    <property type="term" value="F:sequence-specific DNA binding"/>
    <property type="evidence" value="ECO:0007669"/>
    <property type="project" value="TreeGrafter"/>
</dbReference>
<evidence type="ECO:0000313" key="5">
    <source>
        <dbReference type="Proteomes" id="UP001321473"/>
    </source>
</evidence>
<feature type="compositionally biased region" description="Pro residues" evidence="2">
    <location>
        <begin position="262"/>
        <end position="276"/>
    </location>
</feature>
<feature type="compositionally biased region" description="Polar residues" evidence="2">
    <location>
        <begin position="238"/>
        <end position="255"/>
    </location>
</feature>
<feature type="compositionally biased region" description="Polar residues" evidence="2">
    <location>
        <begin position="368"/>
        <end position="381"/>
    </location>
</feature>
<keyword evidence="1" id="KW-0863">Zinc-finger</keyword>
<name>A0AAQ4DEJ6_AMBAM</name>
<feature type="compositionally biased region" description="Pro residues" evidence="2">
    <location>
        <begin position="427"/>
        <end position="436"/>
    </location>
</feature>
<dbReference type="InterPro" id="IPR036875">
    <property type="entry name" value="Znf_CCHC_sf"/>
</dbReference>
<dbReference type="InterPro" id="IPR052638">
    <property type="entry name" value="PiggyBac_TE-derived"/>
</dbReference>
<gene>
    <name evidence="4" type="ORF">V5799_027846</name>
</gene>
<feature type="region of interest" description="Disordered" evidence="2">
    <location>
        <begin position="310"/>
        <end position="351"/>
    </location>
</feature>
<keyword evidence="1" id="KW-0862">Zinc</keyword>
<dbReference type="GO" id="GO:0008270">
    <property type="term" value="F:zinc ion binding"/>
    <property type="evidence" value="ECO:0007669"/>
    <property type="project" value="UniProtKB-KW"/>
</dbReference>
<feature type="compositionally biased region" description="Acidic residues" evidence="2">
    <location>
        <begin position="749"/>
        <end position="758"/>
    </location>
</feature>
<dbReference type="PANTHER" id="PTHR47055">
    <property type="entry name" value="DDE_TNP_1_7 DOMAIN-CONTAINING PROTEIN"/>
    <property type="match status" value="1"/>
</dbReference>
<dbReference type="Gene3D" id="4.10.60.10">
    <property type="entry name" value="Zinc finger, CCHC-type"/>
    <property type="match status" value="1"/>
</dbReference>
<organism evidence="4 5">
    <name type="scientific">Amblyomma americanum</name>
    <name type="common">Lone star tick</name>
    <dbReference type="NCBI Taxonomy" id="6943"/>
    <lineage>
        <taxon>Eukaryota</taxon>
        <taxon>Metazoa</taxon>
        <taxon>Ecdysozoa</taxon>
        <taxon>Arthropoda</taxon>
        <taxon>Chelicerata</taxon>
        <taxon>Arachnida</taxon>
        <taxon>Acari</taxon>
        <taxon>Parasitiformes</taxon>
        <taxon>Ixodida</taxon>
        <taxon>Ixodoidea</taxon>
        <taxon>Ixodidae</taxon>
        <taxon>Amblyomminae</taxon>
        <taxon>Amblyomma</taxon>
    </lineage>
</organism>
<feature type="region of interest" description="Disordered" evidence="2">
    <location>
        <begin position="226"/>
        <end position="277"/>
    </location>
</feature>
<dbReference type="Pfam" id="PF00078">
    <property type="entry name" value="RVT_1"/>
    <property type="match status" value="1"/>
</dbReference>
<dbReference type="Pfam" id="PF13843">
    <property type="entry name" value="DDE_Tnp_1_7"/>
    <property type="match status" value="1"/>
</dbReference>
<evidence type="ECO:0000256" key="1">
    <source>
        <dbReference type="PROSITE-ProRule" id="PRU00047"/>
    </source>
</evidence>
<proteinExistence type="predicted"/>
<keyword evidence="5" id="KW-1185">Reference proteome</keyword>
<evidence type="ECO:0000256" key="2">
    <source>
        <dbReference type="SAM" id="MobiDB-lite"/>
    </source>
</evidence>
<feature type="compositionally biased region" description="Polar residues" evidence="2">
    <location>
        <begin position="447"/>
        <end position="456"/>
    </location>
</feature>
<accession>A0AAQ4DEJ6</accession>
<evidence type="ECO:0000313" key="4">
    <source>
        <dbReference type="EMBL" id="KAK8760886.1"/>
    </source>
</evidence>
<dbReference type="CDD" id="cd01650">
    <property type="entry name" value="RT_nLTR_like"/>
    <property type="match status" value="1"/>
</dbReference>
<evidence type="ECO:0000259" key="3">
    <source>
        <dbReference type="PROSITE" id="PS50158"/>
    </source>
</evidence>